<feature type="transmembrane region" description="Helical" evidence="6">
    <location>
        <begin position="187"/>
        <end position="208"/>
    </location>
</feature>
<feature type="transmembrane region" description="Helical" evidence="6">
    <location>
        <begin position="220"/>
        <end position="239"/>
    </location>
</feature>
<protein>
    <recommendedName>
        <fullName evidence="6">TVP38/TMEM64 family membrane protein</fullName>
    </recommendedName>
</protein>
<evidence type="ECO:0000256" key="1">
    <source>
        <dbReference type="ARBA" id="ARBA00004651"/>
    </source>
</evidence>
<keyword evidence="4 6" id="KW-1133">Transmembrane helix</keyword>
<dbReference type="InterPro" id="IPR015414">
    <property type="entry name" value="TMEM64"/>
</dbReference>
<keyword evidence="5 6" id="KW-0472">Membrane</keyword>
<feature type="domain" description="VTT" evidence="7">
    <location>
        <begin position="92"/>
        <end position="208"/>
    </location>
</feature>
<dbReference type="PANTHER" id="PTHR12677:SF59">
    <property type="entry name" value="GOLGI APPARATUS MEMBRANE PROTEIN TVP38-RELATED"/>
    <property type="match status" value="1"/>
</dbReference>
<dbReference type="Proteomes" id="UP000249566">
    <property type="component" value="Chromosome 1"/>
</dbReference>
<comment type="subcellular location">
    <subcellularLocation>
        <location evidence="1 6">Cell membrane</location>
        <topology evidence="1 6">Multi-pass membrane protein</topology>
    </subcellularLocation>
</comment>
<dbReference type="PANTHER" id="PTHR12677">
    <property type="entry name" value="GOLGI APPARATUS MEMBRANE PROTEIN TVP38-RELATED"/>
    <property type="match status" value="1"/>
</dbReference>
<evidence type="ECO:0000259" key="7">
    <source>
        <dbReference type="Pfam" id="PF09335"/>
    </source>
</evidence>
<feature type="transmembrane region" description="Helical" evidence="6">
    <location>
        <begin position="72"/>
        <end position="92"/>
    </location>
</feature>
<keyword evidence="3 6" id="KW-0812">Transmembrane</keyword>
<reference evidence="8 9" key="1">
    <citation type="submission" date="2018-06" db="EMBL/GenBank/DDBJ databases">
        <authorList>
            <consortium name="Pathogen Informatics"/>
            <person name="Doyle S."/>
        </authorList>
    </citation>
    <scope>NUCLEOTIDE SEQUENCE [LARGE SCALE GENOMIC DNA]</scope>
    <source>
        <strain evidence="8 9">NCTC12272</strain>
    </source>
</reference>
<keyword evidence="2 6" id="KW-1003">Cell membrane</keyword>
<name>A0AAX2ITJ5_LEGPN</name>
<organism evidence="8 9">
    <name type="scientific">Legionella pneumophila subsp. pascullei</name>
    <dbReference type="NCBI Taxonomy" id="91890"/>
    <lineage>
        <taxon>Bacteria</taxon>
        <taxon>Pseudomonadati</taxon>
        <taxon>Pseudomonadota</taxon>
        <taxon>Gammaproteobacteria</taxon>
        <taxon>Legionellales</taxon>
        <taxon>Legionellaceae</taxon>
        <taxon>Legionella</taxon>
    </lineage>
</organism>
<evidence type="ECO:0000313" key="8">
    <source>
        <dbReference type="EMBL" id="SQG89429.1"/>
    </source>
</evidence>
<accession>A0AAX2ITJ5</accession>
<evidence type="ECO:0000256" key="6">
    <source>
        <dbReference type="RuleBase" id="RU366058"/>
    </source>
</evidence>
<dbReference type="EMBL" id="LS483412">
    <property type="protein sequence ID" value="SQG89429.1"/>
    <property type="molecule type" value="Genomic_DNA"/>
</dbReference>
<evidence type="ECO:0000313" key="9">
    <source>
        <dbReference type="Proteomes" id="UP000249566"/>
    </source>
</evidence>
<evidence type="ECO:0000256" key="2">
    <source>
        <dbReference type="ARBA" id="ARBA00022475"/>
    </source>
</evidence>
<feature type="transmembrane region" description="Helical" evidence="6">
    <location>
        <begin position="104"/>
        <end position="128"/>
    </location>
</feature>
<dbReference type="AlphaFoldDB" id="A0AAX2ITJ5"/>
<feature type="transmembrane region" description="Helical" evidence="6">
    <location>
        <begin position="156"/>
        <end position="175"/>
    </location>
</feature>
<dbReference type="Pfam" id="PF09335">
    <property type="entry name" value="VTT_dom"/>
    <property type="match status" value="1"/>
</dbReference>
<evidence type="ECO:0000256" key="5">
    <source>
        <dbReference type="ARBA" id="ARBA00023136"/>
    </source>
</evidence>
<comment type="similarity">
    <text evidence="6">Belongs to the TVP38/TMEM64 family.</text>
</comment>
<feature type="transmembrane region" description="Helical" evidence="6">
    <location>
        <begin position="41"/>
        <end position="60"/>
    </location>
</feature>
<sequence length="245" mass="27605">MKNNICFYDNLLRILREGLRVLNSCNKVKGILTLTQKTIKTFCFILAILVLIIFAVVFHNHSLEIIDYIDDLGWLAPVLFLITYCLATLFLLPTMVLTLAGGAVFGPVFGTLLNLLGATSGAAFAFLITRHLVYDWFSTKKGEKLNKLIAGVDEKGWVFVAFLRLFPIVPFNLVNYGLGVTGISFRLYLITTFIFLIPAEIIYTYFGYAGMDALTRPGHFYRNGGVFLTGLAIFFLFVIRIMKKR</sequence>
<gene>
    <name evidence="8" type="primary">ydjZ</name>
    <name evidence="8" type="ORF">NCTC12272_00612</name>
</gene>
<dbReference type="InterPro" id="IPR032816">
    <property type="entry name" value="VTT_dom"/>
</dbReference>
<proteinExistence type="inferred from homology"/>
<evidence type="ECO:0000256" key="4">
    <source>
        <dbReference type="ARBA" id="ARBA00022989"/>
    </source>
</evidence>
<dbReference type="GO" id="GO:0005886">
    <property type="term" value="C:plasma membrane"/>
    <property type="evidence" value="ECO:0007669"/>
    <property type="project" value="UniProtKB-SubCell"/>
</dbReference>
<evidence type="ECO:0000256" key="3">
    <source>
        <dbReference type="ARBA" id="ARBA00022692"/>
    </source>
</evidence>